<dbReference type="EMBL" id="JAHLQL010000006">
    <property type="protein sequence ID" value="MBU5593046.1"/>
    <property type="molecule type" value="Genomic_DNA"/>
</dbReference>
<reference evidence="1 2" key="1">
    <citation type="submission" date="2021-06" db="EMBL/GenBank/DDBJ databases">
        <authorList>
            <person name="Sun Q."/>
            <person name="Li D."/>
        </authorList>
    </citation>
    <scope>NUCLEOTIDE SEQUENCE [LARGE SCALE GENOMIC DNA]</scope>
    <source>
        <strain evidence="1 2">MSJ-4</strain>
    </source>
</reference>
<dbReference type="PANTHER" id="PTHR37943">
    <property type="entry name" value="PROTEIN VES"/>
    <property type="match status" value="1"/>
</dbReference>
<comment type="caution">
    <text evidence="1">The sequence shown here is derived from an EMBL/GenBank/DDBJ whole genome shotgun (WGS) entry which is preliminary data.</text>
</comment>
<keyword evidence="2" id="KW-1185">Reference proteome</keyword>
<accession>A0ABS6F3G5</accession>
<dbReference type="PANTHER" id="PTHR37943:SF1">
    <property type="entry name" value="PROTEIN VES"/>
    <property type="match status" value="1"/>
</dbReference>
<organism evidence="1 2">
    <name type="scientific">Clostridium simiarum</name>
    <dbReference type="NCBI Taxonomy" id="2841506"/>
    <lineage>
        <taxon>Bacteria</taxon>
        <taxon>Bacillati</taxon>
        <taxon>Bacillota</taxon>
        <taxon>Clostridia</taxon>
        <taxon>Eubacteriales</taxon>
        <taxon>Clostridiaceae</taxon>
        <taxon>Clostridium</taxon>
    </lineage>
</organism>
<evidence type="ECO:0000313" key="1">
    <source>
        <dbReference type="EMBL" id="MBU5593046.1"/>
    </source>
</evidence>
<dbReference type="RefSeq" id="WP_216457733.1">
    <property type="nucleotide sequence ID" value="NZ_JAHLQL010000006.1"/>
</dbReference>
<name>A0ABS6F3G5_9CLOT</name>
<gene>
    <name evidence="1" type="ORF">KQI89_14945</name>
</gene>
<evidence type="ECO:0000313" key="2">
    <source>
        <dbReference type="Proteomes" id="UP000736583"/>
    </source>
</evidence>
<proteinExistence type="predicted"/>
<dbReference type="Pfam" id="PF05962">
    <property type="entry name" value="HutD"/>
    <property type="match status" value="1"/>
</dbReference>
<dbReference type="InterPro" id="IPR010282">
    <property type="entry name" value="Uncharacterised_HutD/Ves"/>
</dbReference>
<protein>
    <submittedName>
        <fullName evidence="1">HutD family protein</fullName>
    </submittedName>
</protein>
<dbReference type="Proteomes" id="UP000736583">
    <property type="component" value="Unassembled WGS sequence"/>
</dbReference>
<sequence length="210" mass="24310">MSYSIEIVRKDNQKISKWSGGTTRELFIYPKDAIYSEGNFKWRLSSAVVDVEESVFTSLPRVERIIMVIQGELLLKHEGHHTVNLKQYEQDSFSGHWITRSFGKVRDFNLMMEKGNCGKLEVIFINENENIDIVWEKHLDNSQIVSSKAVAFYMVKGKVEVNFLNGKKEILYEEDLLLIYGDLGDDLTLTKIKNSSEKAEIIKAEVYYLE</sequence>